<evidence type="ECO:0000313" key="4">
    <source>
        <dbReference type="EMBL" id="EJK56947.1"/>
    </source>
</evidence>
<reference evidence="4 5" key="1">
    <citation type="journal article" date="2012" name="Genome Biol.">
        <title>Genome and low-iron response of an oceanic diatom adapted to chronic iron limitation.</title>
        <authorList>
            <person name="Lommer M."/>
            <person name="Specht M."/>
            <person name="Roy A.S."/>
            <person name="Kraemer L."/>
            <person name="Andreson R."/>
            <person name="Gutowska M.A."/>
            <person name="Wolf J."/>
            <person name="Bergner S.V."/>
            <person name="Schilhabel M.B."/>
            <person name="Klostermeier U.C."/>
            <person name="Beiko R.G."/>
            <person name="Rosenstiel P."/>
            <person name="Hippler M."/>
            <person name="Laroche J."/>
        </authorList>
    </citation>
    <scope>NUCLEOTIDE SEQUENCE [LARGE SCALE GENOMIC DNA]</scope>
    <source>
        <strain evidence="4 5">CCMP1005</strain>
    </source>
</reference>
<feature type="compositionally biased region" description="Acidic residues" evidence="3">
    <location>
        <begin position="354"/>
        <end position="378"/>
    </location>
</feature>
<name>K0SE60_THAOC</name>
<accession>K0SE60</accession>
<feature type="region of interest" description="Disordered" evidence="3">
    <location>
        <begin position="307"/>
        <end position="378"/>
    </location>
</feature>
<keyword evidence="1" id="KW-0560">Oxidoreductase</keyword>
<dbReference type="PRINTS" id="PR00080">
    <property type="entry name" value="SDRFAMILY"/>
</dbReference>
<dbReference type="EMBL" id="AGNL01030072">
    <property type="protein sequence ID" value="EJK56947.1"/>
    <property type="molecule type" value="Genomic_DNA"/>
</dbReference>
<dbReference type="OMA" id="APHIRRY"/>
<feature type="compositionally biased region" description="Basic and acidic residues" evidence="3">
    <location>
        <begin position="331"/>
        <end position="353"/>
    </location>
</feature>
<evidence type="ECO:0000256" key="3">
    <source>
        <dbReference type="SAM" id="MobiDB-lite"/>
    </source>
</evidence>
<dbReference type="InterPro" id="IPR002347">
    <property type="entry name" value="SDR_fam"/>
</dbReference>
<evidence type="ECO:0000256" key="1">
    <source>
        <dbReference type="ARBA" id="ARBA00023002"/>
    </source>
</evidence>
<dbReference type="Gene3D" id="3.40.50.720">
    <property type="entry name" value="NAD(P)-binding Rossmann-like Domain"/>
    <property type="match status" value="1"/>
</dbReference>
<dbReference type="Pfam" id="PF00106">
    <property type="entry name" value="adh_short"/>
    <property type="match status" value="1"/>
</dbReference>
<dbReference type="Proteomes" id="UP000266841">
    <property type="component" value="Unassembled WGS sequence"/>
</dbReference>
<dbReference type="GO" id="GO:0016491">
    <property type="term" value="F:oxidoreductase activity"/>
    <property type="evidence" value="ECO:0007669"/>
    <property type="project" value="UniProtKB-KW"/>
</dbReference>
<evidence type="ECO:0000313" key="5">
    <source>
        <dbReference type="Proteomes" id="UP000266841"/>
    </source>
</evidence>
<dbReference type="PANTHER" id="PTHR43157:SF31">
    <property type="entry name" value="PHOSPHATIDYLINOSITOL-GLYCAN BIOSYNTHESIS CLASS F PROTEIN"/>
    <property type="match status" value="1"/>
</dbReference>
<feature type="compositionally biased region" description="Acidic residues" evidence="3">
    <location>
        <begin position="311"/>
        <end position="330"/>
    </location>
</feature>
<dbReference type="AlphaFoldDB" id="K0SE60"/>
<dbReference type="SUPFAM" id="SSF51735">
    <property type="entry name" value="NAD(P)-binding Rossmann-fold domains"/>
    <property type="match status" value="1"/>
</dbReference>
<dbReference type="eggNOG" id="KOG1208">
    <property type="taxonomic scope" value="Eukaryota"/>
</dbReference>
<dbReference type="OrthoDB" id="157221at2759"/>
<proteinExistence type="inferred from homology"/>
<feature type="non-terminal residue" evidence="4">
    <location>
        <position position="1"/>
    </location>
</feature>
<evidence type="ECO:0000256" key="2">
    <source>
        <dbReference type="RuleBase" id="RU000363"/>
    </source>
</evidence>
<protein>
    <submittedName>
        <fullName evidence="4">Uncharacterized protein</fullName>
    </submittedName>
</protein>
<dbReference type="PRINTS" id="PR00081">
    <property type="entry name" value="GDHRDH"/>
</dbReference>
<comment type="caution">
    <text evidence="4">The sequence shown here is derived from an EMBL/GenBank/DDBJ whole genome shotgun (WGS) entry which is preliminary data.</text>
</comment>
<gene>
    <name evidence="4" type="ORF">THAOC_23070</name>
</gene>
<organism evidence="4 5">
    <name type="scientific">Thalassiosira oceanica</name>
    <name type="common">Marine diatom</name>
    <dbReference type="NCBI Taxonomy" id="159749"/>
    <lineage>
        <taxon>Eukaryota</taxon>
        <taxon>Sar</taxon>
        <taxon>Stramenopiles</taxon>
        <taxon>Ochrophyta</taxon>
        <taxon>Bacillariophyta</taxon>
        <taxon>Coscinodiscophyceae</taxon>
        <taxon>Thalassiosirophycidae</taxon>
        <taxon>Thalassiosirales</taxon>
        <taxon>Thalassiosiraceae</taxon>
        <taxon>Thalassiosira</taxon>
    </lineage>
</organism>
<keyword evidence="5" id="KW-1185">Reference proteome</keyword>
<dbReference type="PANTHER" id="PTHR43157">
    <property type="entry name" value="PHOSPHATIDYLINOSITOL-GLYCAN BIOSYNTHESIS CLASS F PROTEIN-RELATED"/>
    <property type="match status" value="1"/>
</dbReference>
<sequence>GKVVVITGGSSGLGLESSKRLAAAGATVVLTSRTAAGCAEAADRVRDYLSNKGVDASDVYGLQLDLDDLSNVKEFAAKYEALGLGDVAVLLNNAGCMAVPTRELTIDGVERQFQSNHLGHFVLTAGLFPYLSRDGSRVINVSSSASNFAGPNGLDLDNLNGERNYAPWTAYGASKLANILFTNELQRRADESDLTWLTAASLHPGVVNTDLWRYIVGEDRLADLKSEGNVLGSIAMGATSLFTLTPEQGASTQVFLAAEGEIVKGAFYDDMEVKTGMPAFARDEGKARALWEESERLGGVAFDLTMAPSSVDDESTPVDVVVEDDEEAEAEKEAQENKDDEPVAELDEGKTEEENSAIDEEDENASAEEDDTTEEEAS</sequence>
<comment type="similarity">
    <text evidence="2">Belongs to the short-chain dehydrogenases/reductases (SDR) family.</text>
</comment>
<dbReference type="InterPro" id="IPR036291">
    <property type="entry name" value="NAD(P)-bd_dom_sf"/>
</dbReference>